<dbReference type="Pfam" id="PF13465">
    <property type="entry name" value="zf-H2C2_2"/>
    <property type="match status" value="2"/>
</dbReference>
<evidence type="ECO:0000256" key="6">
    <source>
        <dbReference type="ARBA" id="ARBA00023242"/>
    </source>
</evidence>
<dbReference type="GO" id="GO:0045596">
    <property type="term" value="P:negative regulation of cell differentiation"/>
    <property type="evidence" value="ECO:0007669"/>
    <property type="project" value="UniProtKB-ARBA"/>
</dbReference>
<keyword evidence="4 7" id="KW-0863">Zinc-finger</keyword>
<dbReference type="Proteomes" id="UP001445076">
    <property type="component" value="Unassembled WGS sequence"/>
</dbReference>
<dbReference type="GO" id="GO:0008270">
    <property type="term" value="F:zinc ion binding"/>
    <property type="evidence" value="ECO:0007669"/>
    <property type="project" value="UniProtKB-KW"/>
</dbReference>
<dbReference type="GO" id="GO:0000981">
    <property type="term" value="F:DNA-binding transcription factor activity, RNA polymerase II-specific"/>
    <property type="evidence" value="ECO:0007669"/>
    <property type="project" value="TreeGrafter"/>
</dbReference>
<dbReference type="GO" id="GO:0000977">
    <property type="term" value="F:RNA polymerase II transcription regulatory region sequence-specific DNA binding"/>
    <property type="evidence" value="ECO:0007669"/>
    <property type="project" value="TreeGrafter"/>
</dbReference>
<dbReference type="GO" id="GO:0005634">
    <property type="term" value="C:nucleus"/>
    <property type="evidence" value="ECO:0007669"/>
    <property type="project" value="UniProtKB-SubCell"/>
</dbReference>
<evidence type="ECO:0000256" key="2">
    <source>
        <dbReference type="ARBA" id="ARBA00022723"/>
    </source>
</evidence>
<evidence type="ECO:0000256" key="1">
    <source>
        <dbReference type="ARBA" id="ARBA00004123"/>
    </source>
</evidence>
<keyword evidence="6" id="KW-0539">Nucleus</keyword>
<sequence length="120" mass="13795">MSKIPEKQCDETTQCTVVHVGDQLYQHSHSSLKQSSQHLQCGYQTKFIVGRTTLQCAVCLKEFSEKYNLVIHMRTHTGEKPYQCSECLKDFSQKSSLVSHMRTHTGEKPYQCSECLKDFS</sequence>
<dbReference type="PANTHER" id="PTHR14196:SF12">
    <property type="entry name" value="ZINC FINGER PROTEIN 208-LIKE"/>
    <property type="match status" value="1"/>
</dbReference>
<evidence type="ECO:0000313" key="9">
    <source>
        <dbReference type="EMBL" id="KAK8719680.1"/>
    </source>
</evidence>
<evidence type="ECO:0000313" key="10">
    <source>
        <dbReference type="Proteomes" id="UP001445076"/>
    </source>
</evidence>
<evidence type="ECO:0000256" key="7">
    <source>
        <dbReference type="PROSITE-ProRule" id="PRU00042"/>
    </source>
</evidence>
<protein>
    <recommendedName>
        <fullName evidence="8">C2H2-type domain-containing protein</fullName>
    </recommendedName>
</protein>
<evidence type="ECO:0000259" key="8">
    <source>
        <dbReference type="PROSITE" id="PS50157"/>
    </source>
</evidence>
<dbReference type="InterPro" id="IPR013087">
    <property type="entry name" value="Znf_C2H2_type"/>
</dbReference>
<reference evidence="9 10" key="1">
    <citation type="journal article" date="2024" name="BMC Genomics">
        <title>Genome assembly of redclaw crayfish (Cherax quadricarinatus) provides insights into its immune adaptation and hypoxia tolerance.</title>
        <authorList>
            <person name="Liu Z."/>
            <person name="Zheng J."/>
            <person name="Li H."/>
            <person name="Fang K."/>
            <person name="Wang S."/>
            <person name="He J."/>
            <person name="Zhou D."/>
            <person name="Weng S."/>
            <person name="Chi M."/>
            <person name="Gu Z."/>
            <person name="He J."/>
            <person name="Li F."/>
            <person name="Wang M."/>
        </authorList>
    </citation>
    <scope>NUCLEOTIDE SEQUENCE [LARGE SCALE GENOMIC DNA]</scope>
    <source>
        <strain evidence="9">ZL_2023a</strain>
    </source>
</reference>
<proteinExistence type="predicted"/>
<organism evidence="9 10">
    <name type="scientific">Cherax quadricarinatus</name>
    <name type="common">Australian red claw crayfish</name>
    <dbReference type="NCBI Taxonomy" id="27406"/>
    <lineage>
        <taxon>Eukaryota</taxon>
        <taxon>Metazoa</taxon>
        <taxon>Ecdysozoa</taxon>
        <taxon>Arthropoda</taxon>
        <taxon>Crustacea</taxon>
        <taxon>Multicrustacea</taxon>
        <taxon>Malacostraca</taxon>
        <taxon>Eumalacostraca</taxon>
        <taxon>Eucarida</taxon>
        <taxon>Decapoda</taxon>
        <taxon>Pleocyemata</taxon>
        <taxon>Astacidea</taxon>
        <taxon>Parastacoidea</taxon>
        <taxon>Parastacidae</taxon>
        <taxon>Cherax</taxon>
    </lineage>
</organism>
<comment type="subcellular location">
    <subcellularLocation>
        <location evidence="1">Nucleus</location>
    </subcellularLocation>
</comment>
<dbReference type="PROSITE" id="PS00028">
    <property type="entry name" value="ZINC_FINGER_C2H2_1"/>
    <property type="match status" value="2"/>
</dbReference>
<feature type="non-terminal residue" evidence="9">
    <location>
        <position position="120"/>
    </location>
</feature>
<name>A0AAW0VS96_CHEQU</name>
<keyword evidence="10" id="KW-1185">Reference proteome</keyword>
<dbReference type="InterPro" id="IPR036236">
    <property type="entry name" value="Znf_C2H2_sf"/>
</dbReference>
<dbReference type="PANTHER" id="PTHR14196">
    <property type="entry name" value="ODD-SKIPPED - RELATED"/>
    <property type="match status" value="1"/>
</dbReference>
<keyword evidence="2" id="KW-0479">Metal-binding</keyword>
<dbReference type="SUPFAM" id="SSF57667">
    <property type="entry name" value="beta-beta-alpha zinc fingers"/>
    <property type="match status" value="1"/>
</dbReference>
<feature type="domain" description="C2H2-type" evidence="8">
    <location>
        <begin position="82"/>
        <end position="109"/>
    </location>
</feature>
<dbReference type="FunFam" id="3.30.160.60:FF:001498">
    <property type="entry name" value="Zinc finger protein 404"/>
    <property type="match status" value="1"/>
</dbReference>
<evidence type="ECO:0000256" key="5">
    <source>
        <dbReference type="ARBA" id="ARBA00022833"/>
    </source>
</evidence>
<accession>A0AAW0VS96</accession>
<dbReference type="AlphaFoldDB" id="A0AAW0VS96"/>
<dbReference type="EMBL" id="JARKIK010001553">
    <property type="protein sequence ID" value="KAK8719680.1"/>
    <property type="molecule type" value="Genomic_DNA"/>
</dbReference>
<keyword evidence="5" id="KW-0862">Zinc</keyword>
<dbReference type="Gene3D" id="3.30.160.60">
    <property type="entry name" value="Classic Zinc Finger"/>
    <property type="match status" value="3"/>
</dbReference>
<dbReference type="InterPro" id="IPR050717">
    <property type="entry name" value="C2H2-ZF_Transcription_Reg"/>
</dbReference>
<evidence type="ECO:0000256" key="4">
    <source>
        <dbReference type="ARBA" id="ARBA00022771"/>
    </source>
</evidence>
<gene>
    <name evidence="9" type="ORF">OTU49_013860</name>
</gene>
<feature type="domain" description="C2H2-type" evidence="8">
    <location>
        <begin position="54"/>
        <end position="81"/>
    </location>
</feature>
<dbReference type="PROSITE" id="PS50157">
    <property type="entry name" value="ZINC_FINGER_C2H2_2"/>
    <property type="match status" value="2"/>
</dbReference>
<dbReference type="SMART" id="SM00355">
    <property type="entry name" value="ZnF_C2H2"/>
    <property type="match status" value="2"/>
</dbReference>
<dbReference type="FunFam" id="3.30.160.60:FF:000912">
    <property type="entry name" value="Zinc finger protein 660"/>
    <property type="match status" value="1"/>
</dbReference>
<comment type="caution">
    <text evidence="9">The sequence shown here is derived from an EMBL/GenBank/DDBJ whole genome shotgun (WGS) entry which is preliminary data.</text>
</comment>
<evidence type="ECO:0000256" key="3">
    <source>
        <dbReference type="ARBA" id="ARBA00022737"/>
    </source>
</evidence>
<keyword evidence="3" id="KW-0677">Repeat</keyword>